<dbReference type="Pfam" id="PF12079">
    <property type="entry name" value="DUF3558"/>
    <property type="match status" value="1"/>
</dbReference>
<evidence type="ECO:0000256" key="1">
    <source>
        <dbReference type="SAM" id="MobiDB-lite"/>
    </source>
</evidence>
<feature type="compositionally biased region" description="Low complexity" evidence="1">
    <location>
        <begin position="53"/>
        <end position="64"/>
    </location>
</feature>
<gene>
    <name evidence="2" type="ORF">BAY60_02925</name>
</gene>
<evidence type="ECO:0000313" key="2">
    <source>
        <dbReference type="EMBL" id="PXY31360.1"/>
    </source>
</evidence>
<dbReference type="PROSITE" id="PS51257">
    <property type="entry name" value="PROKAR_LIPOPROTEIN"/>
    <property type="match status" value="1"/>
</dbReference>
<dbReference type="OrthoDB" id="3697047at2"/>
<feature type="region of interest" description="Disordered" evidence="1">
    <location>
        <begin position="53"/>
        <end position="72"/>
    </location>
</feature>
<dbReference type="AlphaFoldDB" id="A0A2V4B7Y0"/>
<protein>
    <recommendedName>
        <fullName evidence="4">DUF3558 domain-containing protein</fullName>
    </recommendedName>
</protein>
<dbReference type="Proteomes" id="UP000249915">
    <property type="component" value="Unassembled WGS sequence"/>
</dbReference>
<dbReference type="RefSeq" id="WP_112279391.1">
    <property type="nucleotide sequence ID" value="NZ_MASW01000001.1"/>
</dbReference>
<organism evidence="2 3">
    <name type="scientific">Prauserella muralis</name>
    <dbReference type="NCBI Taxonomy" id="588067"/>
    <lineage>
        <taxon>Bacteria</taxon>
        <taxon>Bacillati</taxon>
        <taxon>Actinomycetota</taxon>
        <taxon>Actinomycetes</taxon>
        <taxon>Pseudonocardiales</taxon>
        <taxon>Pseudonocardiaceae</taxon>
        <taxon>Prauserella</taxon>
    </lineage>
</organism>
<proteinExistence type="predicted"/>
<name>A0A2V4B7Y0_9PSEU</name>
<dbReference type="EMBL" id="MASW01000001">
    <property type="protein sequence ID" value="PXY31360.1"/>
    <property type="molecule type" value="Genomic_DNA"/>
</dbReference>
<sequence length="201" mass="20677">MSRSDAEACVSPRSASRPLLVVAAASVLLLAGCSERIQGSPAVDGAAVSTTATVASPSSSTGSPAEPPQVDSRLADVEPCALADPAGLASLGLTGGSAESIGAARVCRYRHEGRTLKETFTVSVEIFETYGITDIVGRDIRPLPKMGSHDAVLFLEPTGGCAVSLAVTETSRIDNTAHGGDQQLACRFATRLAELVEPNLR</sequence>
<dbReference type="InterPro" id="IPR024520">
    <property type="entry name" value="DUF3558"/>
</dbReference>
<comment type="caution">
    <text evidence="2">The sequence shown here is derived from an EMBL/GenBank/DDBJ whole genome shotgun (WGS) entry which is preliminary data.</text>
</comment>
<evidence type="ECO:0000313" key="3">
    <source>
        <dbReference type="Proteomes" id="UP000249915"/>
    </source>
</evidence>
<reference evidence="2 3" key="1">
    <citation type="submission" date="2016-07" db="EMBL/GenBank/DDBJ databases">
        <title>Draft genome sequence of Prauserella muralis DSM 45305, isolated from a mould-covered wall in an indoor environment.</title>
        <authorList>
            <person name="Ruckert C."/>
            <person name="Albersmeier A."/>
            <person name="Jiang C.-L."/>
            <person name="Jiang Y."/>
            <person name="Kalinowski J."/>
            <person name="Schneider O."/>
            <person name="Winkler A."/>
            <person name="Zotchev S.B."/>
        </authorList>
    </citation>
    <scope>NUCLEOTIDE SEQUENCE [LARGE SCALE GENOMIC DNA]</scope>
    <source>
        <strain evidence="2 3">DSM 45305</strain>
    </source>
</reference>
<accession>A0A2V4B7Y0</accession>
<evidence type="ECO:0008006" key="4">
    <source>
        <dbReference type="Google" id="ProtNLM"/>
    </source>
</evidence>
<keyword evidence="3" id="KW-1185">Reference proteome</keyword>